<comment type="function">
    <text evidence="4">Catalyzes the initial reaction in the xylose utilization pathway by reducing D-xylose into xylitol. Xylose is a major component of hemicelluloses such as xylan. Most fungi utilize D-xylose via three enzymatic reactions, xylose reductase (XR), xylitol dehydrogenase (XDH), and xylulokinase, to form xylulose 5-phosphate, which enters pentose phosphate pathway.</text>
</comment>
<dbReference type="FunFam" id="3.40.50.720:FF:000084">
    <property type="entry name" value="Short-chain dehydrogenase reductase"/>
    <property type="match status" value="1"/>
</dbReference>
<evidence type="ECO:0000256" key="5">
    <source>
        <dbReference type="ARBA" id="ARBA00047534"/>
    </source>
</evidence>
<dbReference type="GO" id="GO:0016616">
    <property type="term" value="F:oxidoreductase activity, acting on the CH-OH group of donors, NAD or NADP as acceptor"/>
    <property type="evidence" value="ECO:0007669"/>
    <property type="project" value="UniProtKB-ARBA"/>
</dbReference>
<evidence type="ECO:0000313" key="8">
    <source>
        <dbReference type="EMBL" id="QKX54417.1"/>
    </source>
</evidence>
<dbReference type="RefSeq" id="XP_035340596.1">
    <property type="nucleotide sequence ID" value="XM_035484703.1"/>
</dbReference>
<dbReference type="Pfam" id="PF00248">
    <property type="entry name" value="Aldo_ket_red"/>
    <property type="match status" value="1"/>
</dbReference>
<dbReference type="EMBL" id="CP055898">
    <property type="protein sequence ID" value="QKX54417.1"/>
    <property type="molecule type" value="Genomic_DNA"/>
</dbReference>
<evidence type="ECO:0000259" key="7">
    <source>
        <dbReference type="Pfam" id="PF00248"/>
    </source>
</evidence>
<dbReference type="Gene3D" id="3.40.50.720">
    <property type="entry name" value="NAD(P)-binding Rossmann-like Domain"/>
    <property type="match status" value="1"/>
</dbReference>
<evidence type="ECO:0000256" key="1">
    <source>
        <dbReference type="ARBA" id="ARBA00012845"/>
    </source>
</evidence>
<dbReference type="PROSITE" id="PS00063">
    <property type="entry name" value="ALDOKETO_REDUCTASE_3"/>
    <property type="match status" value="1"/>
</dbReference>
<dbReference type="InterPro" id="IPR020904">
    <property type="entry name" value="Sc_DH/Rdtase_CS"/>
</dbReference>
<dbReference type="PRINTS" id="PR00069">
    <property type="entry name" value="ALDKETRDTASE"/>
</dbReference>
<reference evidence="9" key="1">
    <citation type="submission" date="2020-06" db="EMBL/GenBank/DDBJ databases">
        <title>A chromosome-scale genome assembly of Talaromyces rugulosus W13939.</title>
        <authorList>
            <person name="Wang B."/>
            <person name="Guo L."/>
            <person name="Ye K."/>
            <person name="Wang L."/>
        </authorList>
    </citation>
    <scope>NUCLEOTIDE SEQUENCE [LARGE SCALE GENOMIC DNA]</scope>
    <source>
        <strain evidence="9">W13939</strain>
    </source>
</reference>
<proteinExistence type="predicted"/>
<protein>
    <recommendedName>
        <fullName evidence="1">D-xylose reductase [NAD(P)H]</fullName>
        <ecNumber evidence="1">1.1.1.307</ecNumber>
    </recommendedName>
</protein>
<keyword evidence="9" id="KW-1185">Reference proteome</keyword>
<dbReference type="EC" id="1.1.1.307" evidence="1"/>
<dbReference type="GeneID" id="55989014"/>
<dbReference type="Pfam" id="PF13561">
    <property type="entry name" value="adh_short_C2"/>
    <property type="match status" value="1"/>
</dbReference>
<dbReference type="InterPro" id="IPR023210">
    <property type="entry name" value="NADP_OxRdtase_dom"/>
</dbReference>
<dbReference type="InterPro" id="IPR002347">
    <property type="entry name" value="SDR_fam"/>
</dbReference>
<dbReference type="FunFam" id="3.20.20.100:FF:000002">
    <property type="entry name" value="2,5-diketo-D-gluconic acid reductase A"/>
    <property type="match status" value="1"/>
</dbReference>
<gene>
    <name evidence="8" type="ORF">TRUGW13939_01503</name>
</gene>
<dbReference type="SUPFAM" id="SSF51735">
    <property type="entry name" value="NAD(P)-binding Rossmann-fold domains"/>
    <property type="match status" value="1"/>
</dbReference>
<dbReference type="InterPro" id="IPR036812">
    <property type="entry name" value="NAD(P)_OxRdtase_dom_sf"/>
</dbReference>
<dbReference type="KEGG" id="trg:TRUGW13939_01503"/>
<organism evidence="8 9">
    <name type="scientific">Talaromyces rugulosus</name>
    <name type="common">Penicillium rugulosum</name>
    <dbReference type="NCBI Taxonomy" id="121627"/>
    <lineage>
        <taxon>Eukaryota</taxon>
        <taxon>Fungi</taxon>
        <taxon>Dikarya</taxon>
        <taxon>Ascomycota</taxon>
        <taxon>Pezizomycotina</taxon>
        <taxon>Eurotiomycetes</taxon>
        <taxon>Eurotiomycetidae</taxon>
        <taxon>Eurotiales</taxon>
        <taxon>Trichocomaceae</taxon>
        <taxon>Talaromyces</taxon>
        <taxon>Talaromyces sect. Islandici</taxon>
    </lineage>
</organism>
<evidence type="ECO:0000313" key="9">
    <source>
        <dbReference type="Proteomes" id="UP000509510"/>
    </source>
</evidence>
<dbReference type="InterPro" id="IPR018170">
    <property type="entry name" value="Aldo/ket_reductase_CS"/>
</dbReference>
<dbReference type="InterPro" id="IPR020471">
    <property type="entry name" value="AKR"/>
</dbReference>
<keyword evidence="2" id="KW-0521">NADP</keyword>
<dbReference type="Gene3D" id="3.20.20.100">
    <property type="entry name" value="NADP-dependent oxidoreductase domain"/>
    <property type="match status" value="1"/>
</dbReference>
<name>A0A7H8QKE7_TALRU</name>
<evidence type="ECO:0000256" key="6">
    <source>
        <dbReference type="ARBA" id="ARBA00049485"/>
    </source>
</evidence>
<dbReference type="PANTHER" id="PTHR11732">
    <property type="entry name" value="ALDO/KETO REDUCTASE"/>
    <property type="match status" value="1"/>
</dbReference>
<dbReference type="OrthoDB" id="416253at2759"/>
<comment type="catalytic activity">
    <reaction evidence="6">
        <text>xylitol + NAD(+) = D-xylose + NADH + H(+)</text>
        <dbReference type="Rhea" id="RHEA:27441"/>
        <dbReference type="ChEBI" id="CHEBI:15378"/>
        <dbReference type="ChEBI" id="CHEBI:17151"/>
        <dbReference type="ChEBI" id="CHEBI:53455"/>
        <dbReference type="ChEBI" id="CHEBI:57540"/>
        <dbReference type="ChEBI" id="CHEBI:57945"/>
        <dbReference type="EC" id="1.1.1.307"/>
    </reaction>
</comment>
<keyword evidence="3" id="KW-0560">Oxidoreductase</keyword>
<evidence type="ECO:0000256" key="3">
    <source>
        <dbReference type="ARBA" id="ARBA00023002"/>
    </source>
</evidence>
<evidence type="ECO:0000256" key="2">
    <source>
        <dbReference type="ARBA" id="ARBA00022857"/>
    </source>
</evidence>
<sequence>MASNNAQTEVKDRPDPDRFLKHSVHDLLSLKDRTVVITGGARGLGLAFGFAVAETGGNLAIIDFLDEPHEHFYKLQKDFGVKVKLYKSDVTNYAALKTTFDEIVSDFGRIDGLVTAAGICPDEPFLERDPQSVARCFNVNTLGTYYSAQLAAAQMDKQEPNPRTGGKGSIVFIASIAAYVASKGQTTSDYCSSKGAVVSLAKALGVELAPKKIRVNSVSPGYMVTDMTLDLCDRYPHLSDIMNNEPPMRRMGDRTDLKVPIVYLLSDASAYHTSDDLLITGGIHAGPKHSSHKFLNMTSLPTKFTLNTGAEIPALGLGTWQSKPGEVRAAVAYALNNGYRHIDAAYCYGNEEEVGLGLKDAFEAGKVKREDVFVTTKLWCTDHTRVEEGLDKSLKLLGLEYVDLYLMHWPIAMNPNGNHEKFPTLPDGSRDLYFERSHVSTYKDMEKLLDTGKAKAIGVANYSVRYLKQLVPQVSVTPAVNQIENHILLPQQEIVDLCKELGIHVTAYSPLGSSGSPLMQLPVIKAIAQRQGTSTATVLLSWHAASGRSVLAKSVTPSRISENKNLVPLDSTDLQEINAFIADTAAKKGFTRYVYPAFGVDFGFPDKS</sequence>
<comment type="catalytic activity">
    <reaction evidence="5">
        <text>xylitol + NADP(+) = D-xylose + NADPH + H(+)</text>
        <dbReference type="Rhea" id="RHEA:27445"/>
        <dbReference type="ChEBI" id="CHEBI:15378"/>
        <dbReference type="ChEBI" id="CHEBI:17151"/>
        <dbReference type="ChEBI" id="CHEBI:53455"/>
        <dbReference type="ChEBI" id="CHEBI:57783"/>
        <dbReference type="ChEBI" id="CHEBI:58349"/>
        <dbReference type="EC" id="1.1.1.307"/>
    </reaction>
</comment>
<evidence type="ECO:0000256" key="4">
    <source>
        <dbReference type="ARBA" id="ARBA00025065"/>
    </source>
</evidence>
<dbReference type="AlphaFoldDB" id="A0A7H8QKE7"/>
<feature type="domain" description="NADP-dependent oxidoreductase" evidence="7">
    <location>
        <begin position="315"/>
        <end position="580"/>
    </location>
</feature>
<dbReference type="SUPFAM" id="SSF51430">
    <property type="entry name" value="NAD(P)-linked oxidoreductase"/>
    <property type="match status" value="1"/>
</dbReference>
<dbReference type="PROSITE" id="PS00061">
    <property type="entry name" value="ADH_SHORT"/>
    <property type="match status" value="1"/>
</dbReference>
<dbReference type="InterPro" id="IPR036291">
    <property type="entry name" value="NAD(P)-bd_dom_sf"/>
</dbReference>
<accession>A0A7H8QKE7</accession>
<dbReference type="Proteomes" id="UP000509510">
    <property type="component" value="Chromosome I"/>
</dbReference>
<dbReference type="PROSITE" id="PS00798">
    <property type="entry name" value="ALDOKETO_REDUCTASE_1"/>
    <property type="match status" value="1"/>
</dbReference>